<dbReference type="EMBL" id="JARBHB010000005">
    <property type="protein sequence ID" value="KAJ8884540.1"/>
    <property type="molecule type" value="Genomic_DNA"/>
</dbReference>
<comment type="caution">
    <text evidence="1">The sequence shown here is derived from an EMBL/GenBank/DDBJ whole genome shotgun (WGS) entry which is preliminary data.</text>
</comment>
<reference evidence="1 2" key="1">
    <citation type="submission" date="2023-02" db="EMBL/GenBank/DDBJ databases">
        <title>LHISI_Scaffold_Assembly.</title>
        <authorList>
            <person name="Stuart O.P."/>
            <person name="Cleave R."/>
            <person name="Magrath M.J.L."/>
            <person name="Mikheyev A.S."/>
        </authorList>
    </citation>
    <scope>NUCLEOTIDE SEQUENCE [LARGE SCALE GENOMIC DNA]</scope>
    <source>
        <strain evidence="1">Daus_M_001</strain>
        <tissue evidence="1">Leg muscle</tissue>
    </source>
</reference>
<sequence>MFPTCIGGRGFVVAKQLAFRQGEPGSIPGGVAPRIFARGNRASGRCGCPAGFLRVLPFSPPLHSSAAPHSPRFTLKTPMVSRDRGGFLTIRVIGVHSVSDVAGCVRIMASPASKVTRLLRRTAFVVGVNWRFTALTRESVLHWSTSKLTQTGQRNSLIMANDIMSVAIEKLCFSNSRKYSAGSEGTSIHRCQKRQSGIVHLLDHALFCRTLKRTVVRSNFTELNSLMIDVPFAEGCVALHFSTPSEHESLLPADYGAQLNSLLPRPPVRFPTLWQFSGTQQQKRKSTESNIRHKYEAEVTRNSRKRSSETGITLQGESVCCKGSRRFPVADNIQFSAQPPVNSACLLPISKHFSSEQDEK</sequence>
<evidence type="ECO:0000313" key="2">
    <source>
        <dbReference type="Proteomes" id="UP001159363"/>
    </source>
</evidence>
<name>A0ABQ9HJT5_9NEOP</name>
<protein>
    <submittedName>
        <fullName evidence="1">Uncharacterized protein</fullName>
    </submittedName>
</protein>
<gene>
    <name evidence="1" type="ORF">PR048_016397</name>
</gene>
<keyword evidence="2" id="KW-1185">Reference proteome</keyword>
<dbReference type="Proteomes" id="UP001159363">
    <property type="component" value="Chromosome 4"/>
</dbReference>
<proteinExistence type="predicted"/>
<organism evidence="1 2">
    <name type="scientific">Dryococelus australis</name>
    <dbReference type="NCBI Taxonomy" id="614101"/>
    <lineage>
        <taxon>Eukaryota</taxon>
        <taxon>Metazoa</taxon>
        <taxon>Ecdysozoa</taxon>
        <taxon>Arthropoda</taxon>
        <taxon>Hexapoda</taxon>
        <taxon>Insecta</taxon>
        <taxon>Pterygota</taxon>
        <taxon>Neoptera</taxon>
        <taxon>Polyneoptera</taxon>
        <taxon>Phasmatodea</taxon>
        <taxon>Verophasmatodea</taxon>
        <taxon>Anareolatae</taxon>
        <taxon>Phasmatidae</taxon>
        <taxon>Eurycanthinae</taxon>
        <taxon>Dryococelus</taxon>
    </lineage>
</organism>
<evidence type="ECO:0000313" key="1">
    <source>
        <dbReference type="EMBL" id="KAJ8884540.1"/>
    </source>
</evidence>
<accession>A0ABQ9HJT5</accession>